<dbReference type="AlphaFoldDB" id="H8I438"/>
<dbReference type="Proteomes" id="UP000005233">
    <property type="component" value="Chromosome"/>
</dbReference>
<dbReference type="HOGENOM" id="CLU_1178374_0_0_2"/>
<dbReference type="Pfam" id="PF01844">
    <property type="entry name" value="HNH"/>
    <property type="match status" value="1"/>
</dbReference>
<dbReference type="GO" id="GO:0004519">
    <property type="term" value="F:endonuclease activity"/>
    <property type="evidence" value="ECO:0007669"/>
    <property type="project" value="UniProtKB-KW"/>
</dbReference>
<evidence type="ECO:0000259" key="1">
    <source>
        <dbReference type="SMART" id="SM00507"/>
    </source>
</evidence>
<dbReference type="InterPro" id="IPR002711">
    <property type="entry name" value="HNH"/>
</dbReference>
<evidence type="ECO:0000313" key="3">
    <source>
        <dbReference type="Proteomes" id="UP000005233"/>
    </source>
</evidence>
<dbReference type="eggNOG" id="arCOG06811">
    <property type="taxonomic scope" value="Archaea"/>
</dbReference>
<reference evidence="2 3" key="1">
    <citation type="journal article" date="2012" name="J. Bacteriol.">
        <title>Complete genome sequence of a thermophilic methanogen, Methanocella conradii HZ254, isolated from Chinese rice field soil.</title>
        <authorList>
            <person name="Lu Z."/>
            <person name="Lu Y."/>
        </authorList>
    </citation>
    <scope>NUCLEOTIDE SEQUENCE [LARGE SCALE GENOMIC DNA]</scope>
    <source>
        <strain evidence="3">DSM 24694 / JCM 17849 / CGMCC 1.5162 / HZ254</strain>
    </source>
</reference>
<dbReference type="GeneID" id="25398941"/>
<organism evidence="2 3">
    <name type="scientific">Methanocella conradii (strain DSM 24694 / JCM 17849 / CGMCC 1.5162 / HZ254)</name>
    <dbReference type="NCBI Taxonomy" id="1041930"/>
    <lineage>
        <taxon>Archaea</taxon>
        <taxon>Methanobacteriati</taxon>
        <taxon>Methanobacteriota</taxon>
        <taxon>Stenosarchaea group</taxon>
        <taxon>Methanomicrobia</taxon>
        <taxon>Methanocellales</taxon>
        <taxon>Methanocellaceae</taxon>
        <taxon>Methanocella</taxon>
    </lineage>
</organism>
<dbReference type="EMBL" id="CP003243">
    <property type="protein sequence ID" value="AFC99177.1"/>
    <property type="molecule type" value="Genomic_DNA"/>
</dbReference>
<dbReference type="Gene3D" id="1.10.30.50">
    <property type="match status" value="1"/>
</dbReference>
<proteinExistence type="predicted"/>
<dbReference type="GO" id="GO:0008270">
    <property type="term" value="F:zinc ion binding"/>
    <property type="evidence" value="ECO:0007669"/>
    <property type="project" value="InterPro"/>
</dbReference>
<accession>H8I438</accession>
<dbReference type="CDD" id="cd00085">
    <property type="entry name" value="HNHc"/>
    <property type="match status" value="1"/>
</dbReference>
<dbReference type="InterPro" id="IPR003615">
    <property type="entry name" value="HNH_nuc"/>
</dbReference>
<keyword evidence="2" id="KW-0255">Endonuclease</keyword>
<dbReference type="RefSeq" id="WP_014405016.1">
    <property type="nucleotide sequence ID" value="NC_017034.1"/>
</dbReference>
<dbReference type="KEGG" id="mez:Mtc_0410"/>
<sequence length="252" mass="29732">MYASNYLTEGEVYTRNDLRRIFNINDATINNGVFKPRGYKSIWLFITEKKSIDRTQYIDYLECNTLRWDGQTSGRTDNWIIDHKKNDDEILVFYRKTKNQYNNYGFKYEGKFEYESCSSQYPRHFILKKIDDLAYVDDDLEAIIAEETYTEGERTTVLANKYERNSKLRKEAIRIHGTTCMVCGLSFGKAYGKHGEGYIEVHHIKPLSTYDAPVEINPKTDMVVLCSNCHRMVHRYKERPLSIDELKHLIKK</sequence>
<name>H8I438_METCZ</name>
<keyword evidence="2" id="KW-0540">Nuclease</keyword>
<dbReference type="OrthoDB" id="130393at2157"/>
<feature type="domain" description="HNH nuclease" evidence="1">
    <location>
        <begin position="167"/>
        <end position="231"/>
    </location>
</feature>
<gene>
    <name evidence="2" type="ordered locus">Mtc_0410</name>
</gene>
<dbReference type="SMART" id="SM00507">
    <property type="entry name" value="HNHc"/>
    <property type="match status" value="1"/>
</dbReference>
<evidence type="ECO:0000313" key="2">
    <source>
        <dbReference type="EMBL" id="AFC99177.1"/>
    </source>
</evidence>
<dbReference type="GO" id="GO:0003676">
    <property type="term" value="F:nucleic acid binding"/>
    <property type="evidence" value="ECO:0007669"/>
    <property type="project" value="InterPro"/>
</dbReference>
<keyword evidence="3" id="KW-1185">Reference proteome</keyword>
<protein>
    <submittedName>
        <fullName evidence="2">Restriction endonuclease</fullName>
    </submittedName>
</protein>
<keyword evidence="2" id="KW-0378">Hydrolase</keyword>